<evidence type="ECO:0000313" key="2">
    <source>
        <dbReference type="EMBL" id="MFG6417041.1"/>
    </source>
</evidence>
<evidence type="ECO:0000256" key="1">
    <source>
        <dbReference type="SAM" id="SignalP"/>
    </source>
</evidence>
<sequence>MLDSISSPASRRAWLARSGWALLAGLGSCLPTMAQSDAQTRMRRISDDMQRPHEFQLQGIQPKGGWHVGPFIAMGAEPYGRSVPKWWREGNRFDEWRSVAGWFTVYLDARGSPATNSGVEISGLEVWVLQRSNRRWVSLRAQRQPAWQGAYHPNATDSLRKSGGRMLAKEEGFVAVPKPEYMVHGGAGQVALPWNAEGADMLALLVSIRHRLVTVDPALPDDRSSARMGVIAGADYYPWVGAGLADLQAKYNPGAGSGRLIQSTPEWKYSTVLLRVPSMKAEELLQLPPPAFVY</sequence>
<gene>
    <name evidence="2" type="ORF">ACG02S_24400</name>
</gene>
<organism evidence="2 3">
    <name type="scientific">Pelomonas dachongensis</name>
    <dbReference type="NCBI Taxonomy" id="3299029"/>
    <lineage>
        <taxon>Bacteria</taxon>
        <taxon>Pseudomonadati</taxon>
        <taxon>Pseudomonadota</taxon>
        <taxon>Betaproteobacteria</taxon>
        <taxon>Burkholderiales</taxon>
        <taxon>Sphaerotilaceae</taxon>
        <taxon>Roseateles</taxon>
    </lineage>
</organism>
<reference evidence="2 3" key="1">
    <citation type="submission" date="2024-09" db="EMBL/GenBank/DDBJ databases">
        <title>Novel species of the genus Pelomonas and Roseateles isolated from streams.</title>
        <authorList>
            <person name="Lu H."/>
        </authorList>
    </citation>
    <scope>NUCLEOTIDE SEQUENCE [LARGE SCALE GENOMIC DNA]</scope>
    <source>
        <strain evidence="2 3">DC23W</strain>
    </source>
</reference>
<feature type="signal peptide" evidence="1">
    <location>
        <begin position="1"/>
        <end position="34"/>
    </location>
</feature>
<proteinExistence type="predicted"/>
<comment type="caution">
    <text evidence="2">The sequence shown here is derived from an EMBL/GenBank/DDBJ whole genome shotgun (WGS) entry which is preliminary data.</text>
</comment>
<dbReference type="RefSeq" id="WP_394473100.1">
    <property type="nucleotide sequence ID" value="NZ_JBIGHY010000015.1"/>
</dbReference>
<feature type="chain" id="PRO_5046755746" evidence="1">
    <location>
        <begin position="35"/>
        <end position="294"/>
    </location>
</feature>
<evidence type="ECO:0000313" key="3">
    <source>
        <dbReference type="Proteomes" id="UP001606300"/>
    </source>
</evidence>
<keyword evidence="1" id="KW-0732">Signal</keyword>
<accession>A0ABW7EU58</accession>
<name>A0ABW7EU58_9BURK</name>
<dbReference type="Proteomes" id="UP001606300">
    <property type="component" value="Unassembled WGS sequence"/>
</dbReference>
<dbReference type="EMBL" id="JBIGHY010000015">
    <property type="protein sequence ID" value="MFG6417041.1"/>
    <property type="molecule type" value="Genomic_DNA"/>
</dbReference>
<protein>
    <submittedName>
        <fullName evidence="2">Uncharacterized protein</fullName>
    </submittedName>
</protein>
<keyword evidence="3" id="KW-1185">Reference proteome</keyword>